<keyword evidence="2" id="KW-0472">Membrane</keyword>
<keyword evidence="2" id="KW-1133">Transmembrane helix</keyword>
<feature type="transmembrane region" description="Helical" evidence="2">
    <location>
        <begin position="351"/>
        <end position="375"/>
    </location>
</feature>
<organism evidence="3">
    <name type="scientific">freshwater sediment metagenome</name>
    <dbReference type="NCBI Taxonomy" id="556182"/>
    <lineage>
        <taxon>unclassified sequences</taxon>
        <taxon>metagenomes</taxon>
        <taxon>ecological metagenomes</taxon>
    </lineage>
</organism>
<feature type="transmembrane region" description="Helical" evidence="2">
    <location>
        <begin position="105"/>
        <end position="128"/>
    </location>
</feature>
<evidence type="ECO:0000256" key="1">
    <source>
        <dbReference type="SAM" id="MobiDB-lite"/>
    </source>
</evidence>
<protein>
    <recommendedName>
        <fullName evidence="4">OpgC protein</fullName>
    </recommendedName>
</protein>
<feature type="transmembrane region" description="Helical" evidence="2">
    <location>
        <begin position="294"/>
        <end position="316"/>
    </location>
</feature>
<feature type="compositionally biased region" description="Basic and acidic residues" evidence="1">
    <location>
        <begin position="399"/>
        <end position="409"/>
    </location>
</feature>
<dbReference type="InterPro" id="IPR014550">
    <property type="entry name" value="UCP028704_OpgC"/>
</dbReference>
<dbReference type="EMBL" id="OY288114">
    <property type="protein sequence ID" value="CAJ0852557.1"/>
    <property type="molecule type" value="Genomic_DNA"/>
</dbReference>
<sequence length="409" mass="43319">MAALSARLLYRVGSAAKLVTGKSLTVQNDRIDSVDFWRGVALAAILINHIPGNVLGVLTPRNFAFSDSAEIFVFLSGVSVFLAYGRRFAGGGARSAAMALLRRAGRLYGAHLALSVAALLFFGLVTFFTPYDLLMADEGGGRIEPFLDPLTGLMGLAGLTHQLAFFNILPLYVLLMAAAPAMLFLAVRDPRILFLASAAVYATARGTGLNLPSWPGHNGWYFNPFAWQFMFSAGVGCAALWRERGVPYLAPLYGVALGVSIGVALIVSEVFGLMPGLVDEAGRYLDWDKSELGAARILSFLALAYAVAFSGVAGRLAGGRVHDFFRRLGRNALTTFCAGSMLSAGGQALRLALAADGLATALSDILFVGGALFLLDGLTRWIEQARTPARTPAPPVAHEAGDERGLTTA</sequence>
<reference evidence="3" key="1">
    <citation type="submission" date="2023-07" db="EMBL/GenBank/DDBJ databases">
        <authorList>
            <person name="Pelsma A.J. K."/>
        </authorList>
    </citation>
    <scope>NUCLEOTIDE SEQUENCE</scope>
</reference>
<dbReference type="PIRSF" id="PIRSF028704">
    <property type="entry name" value="UPC028704"/>
    <property type="match status" value="1"/>
</dbReference>
<feature type="transmembrane region" description="Helical" evidence="2">
    <location>
        <begin position="253"/>
        <end position="274"/>
    </location>
</feature>
<evidence type="ECO:0000256" key="2">
    <source>
        <dbReference type="SAM" id="Phobius"/>
    </source>
</evidence>
<proteinExistence type="predicted"/>
<name>A0AA48LZX7_9ZZZZ</name>
<dbReference type="AlphaFoldDB" id="A0AA48LZX7"/>
<feature type="transmembrane region" description="Helical" evidence="2">
    <location>
        <begin position="163"/>
        <end position="185"/>
    </location>
</feature>
<dbReference type="PANTHER" id="PTHR38592">
    <property type="entry name" value="BLL4819 PROTEIN"/>
    <property type="match status" value="1"/>
</dbReference>
<evidence type="ECO:0000313" key="3">
    <source>
        <dbReference type="EMBL" id="CAJ0852557.1"/>
    </source>
</evidence>
<feature type="transmembrane region" description="Helical" evidence="2">
    <location>
        <begin position="192"/>
        <end position="214"/>
    </location>
</feature>
<accession>A0AA48LZX7</accession>
<feature type="transmembrane region" description="Helical" evidence="2">
    <location>
        <begin position="63"/>
        <end position="84"/>
    </location>
</feature>
<evidence type="ECO:0008006" key="4">
    <source>
        <dbReference type="Google" id="ProtNLM"/>
    </source>
</evidence>
<feature type="transmembrane region" description="Helical" evidence="2">
    <location>
        <begin position="220"/>
        <end position="241"/>
    </location>
</feature>
<keyword evidence="2" id="KW-0812">Transmembrane</keyword>
<feature type="region of interest" description="Disordered" evidence="1">
    <location>
        <begin position="389"/>
        <end position="409"/>
    </location>
</feature>
<dbReference type="PANTHER" id="PTHR38592:SF3">
    <property type="entry name" value="BLL4819 PROTEIN"/>
    <property type="match status" value="1"/>
</dbReference>
<gene>
    <name evidence="3" type="ORF">AMST5_00566</name>
</gene>
<feature type="transmembrane region" description="Helical" evidence="2">
    <location>
        <begin position="328"/>
        <end position="345"/>
    </location>
</feature>
<dbReference type="Pfam" id="PF10129">
    <property type="entry name" value="OpgC_C"/>
    <property type="match status" value="1"/>
</dbReference>